<sequence>MKGKEDDDFIDRLSCRYTMMLLLLFAVVSFYQFGGSLIIYWFTVHFTACWIKNTYYISYEDEIPGPEEQKHFVVLCQWISFIQLVQILILFVPDSRFLGFVLLFPIHKTRSTMQKTGVDADDIKPAPIS</sequence>
<dbReference type="InterPro" id="IPR000990">
    <property type="entry name" value="Innexin"/>
</dbReference>
<accession>R7TW07</accession>
<dbReference type="AlphaFoldDB" id="R7TW07"/>
<dbReference type="EnsemblMetazoa" id="CapteT94956">
    <property type="protein sequence ID" value="CapteP94956"/>
    <property type="gene ID" value="CapteG94956"/>
</dbReference>
<dbReference type="PANTHER" id="PTHR11893">
    <property type="entry name" value="INNEXIN"/>
    <property type="match status" value="1"/>
</dbReference>
<evidence type="ECO:0000256" key="8">
    <source>
        <dbReference type="ARBA" id="ARBA00023303"/>
    </source>
</evidence>
<evidence type="ECO:0000256" key="5">
    <source>
        <dbReference type="ARBA" id="ARBA00022989"/>
    </source>
</evidence>
<evidence type="ECO:0000256" key="7">
    <source>
        <dbReference type="ARBA" id="ARBA00023136"/>
    </source>
</evidence>
<keyword evidence="2" id="KW-0813">Transport</keyword>
<keyword evidence="3" id="KW-1003">Cell membrane</keyword>
<name>R7TW07_CAPTE</name>
<dbReference type="Pfam" id="PF00876">
    <property type="entry name" value="Innexin"/>
    <property type="match status" value="1"/>
</dbReference>
<dbReference type="PANTHER" id="PTHR11893:SF36">
    <property type="entry name" value="INNEXIN-5"/>
    <property type="match status" value="1"/>
</dbReference>
<feature type="transmembrane region" description="Helical" evidence="9">
    <location>
        <begin position="21"/>
        <end position="42"/>
    </location>
</feature>
<protein>
    <submittedName>
        <fullName evidence="10 11">Uncharacterized protein</fullName>
    </submittedName>
</protein>
<keyword evidence="4 9" id="KW-0812">Transmembrane</keyword>
<reference evidence="11" key="3">
    <citation type="submission" date="2015-06" db="UniProtKB">
        <authorList>
            <consortium name="EnsemblMetazoa"/>
        </authorList>
    </citation>
    <scope>IDENTIFICATION</scope>
</reference>
<dbReference type="OrthoDB" id="5867527at2759"/>
<evidence type="ECO:0000313" key="12">
    <source>
        <dbReference type="Proteomes" id="UP000014760"/>
    </source>
</evidence>
<evidence type="ECO:0000313" key="11">
    <source>
        <dbReference type="EnsemblMetazoa" id="CapteP94956"/>
    </source>
</evidence>
<evidence type="ECO:0000313" key="10">
    <source>
        <dbReference type="EMBL" id="ELT97889.1"/>
    </source>
</evidence>
<proteinExistence type="predicted"/>
<reference evidence="12" key="1">
    <citation type="submission" date="2012-12" db="EMBL/GenBank/DDBJ databases">
        <authorList>
            <person name="Hellsten U."/>
            <person name="Grimwood J."/>
            <person name="Chapman J.A."/>
            <person name="Shapiro H."/>
            <person name="Aerts A."/>
            <person name="Otillar R.P."/>
            <person name="Terry A.Y."/>
            <person name="Boore J.L."/>
            <person name="Simakov O."/>
            <person name="Marletaz F."/>
            <person name="Cho S.-J."/>
            <person name="Edsinger-Gonzales E."/>
            <person name="Havlak P."/>
            <person name="Kuo D.-H."/>
            <person name="Larsson T."/>
            <person name="Lv J."/>
            <person name="Arendt D."/>
            <person name="Savage R."/>
            <person name="Osoegawa K."/>
            <person name="de Jong P."/>
            <person name="Lindberg D.R."/>
            <person name="Seaver E.C."/>
            <person name="Weisblat D.A."/>
            <person name="Putnam N.H."/>
            <person name="Grigoriev I.V."/>
            <person name="Rokhsar D.S."/>
        </authorList>
    </citation>
    <scope>NUCLEOTIDE SEQUENCE</scope>
    <source>
        <strain evidence="12">I ESC-2004</strain>
    </source>
</reference>
<dbReference type="EMBL" id="KB308442">
    <property type="protein sequence ID" value="ELT97889.1"/>
    <property type="molecule type" value="Genomic_DNA"/>
</dbReference>
<evidence type="ECO:0000256" key="1">
    <source>
        <dbReference type="ARBA" id="ARBA00004651"/>
    </source>
</evidence>
<gene>
    <name evidence="10" type="ORF">CAPTEDRAFT_94956</name>
</gene>
<evidence type="ECO:0000256" key="6">
    <source>
        <dbReference type="ARBA" id="ARBA00023065"/>
    </source>
</evidence>
<organism evidence="10">
    <name type="scientific">Capitella teleta</name>
    <name type="common">Polychaete worm</name>
    <dbReference type="NCBI Taxonomy" id="283909"/>
    <lineage>
        <taxon>Eukaryota</taxon>
        <taxon>Metazoa</taxon>
        <taxon>Spiralia</taxon>
        <taxon>Lophotrochozoa</taxon>
        <taxon>Annelida</taxon>
        <taxon>Polychaeta</taxon>
        <taxon>Sedentaria</taxon>
        <taxon>Scolecida</taxon>
        <taxon>Capitellidae</taxon>
        <taxon>Capitella</taxon>
    </lineage>
</organism>
<reference evidence="10 12" key="2">
    <citation type="journal article" date="2013" name="Nature">
        <title>Insights into bilaterian evolution from three spiralian genomes.</title>
        <authorList>
            <person name="Simakov O."/>
            <person name="Marletaz F."/>
            <person name="Cho S.J."/>
            <person name="Edsinger-Gonzales E."/>
            <person name="Havlak P."/>
            <person name="Hellsten U."/>
            <person name="Kuo D.H."/>
            <person name="Larsson T."/>
            <person name="Lv J."/>
            <person name="Arendt D."/>
            <person name="Savage R."/>
            <person name="Osoegawa K."/>
            <person name="de Jong P."/>
            <person name="Grimwood J."/>
            <person name="Chapman J.A."/>
            <person name="Shapiro H."/>
            <person name="Aerts A."/>
            <person name="Otillar R.P."/>
            <person name="Terry A.Y."/>
            <person name="Boore J.L."/>
            <person name="Grigoriev I.V."/>
            <person name="Lindberg D.R."/>
            <person name="Seaver E.C."/>
            <person name="Weisblat D.A."/>
            <person name="Putnam N.H."/>
            <person name="Rokhsar D.S."/>
        </authorList>
    </citation>
    <scope>NUCLEOTIDE SEQUENCE</scope>
    <source>
        <strain evidence="10 12">I ESC-2004</strain>
    </source>
</reference>
<evidence type="ECO:0000256" key="4">
    <source>
        <dbReference type="ARBA" id="ARBA00022692"/>
    </source>
</evidence>
<dbReference type="GO" id="GO:0005886">
    <property type="term" value="C:plasma membrane"/>
    <property type="evidence" value="ECO:0007669"/>
    <property type="project" value="UniProtKB-SubCell"/>
</dbReference>
<evidence type="ECO:0000256" key="9">
    <source>
        <dbReference type="SAM" id="Phobius"/>
    </source>
</evidence>
<keyword evidence="5 9" id="KW-1133">Transmembrane helix</keyword>
<evidence type="ECO:0000256" key="3">
    <source>
        <dbReference type="ARBA" id="ARBA00022475"/>
    </source>
</evidence>
<keyword evidence="7 9" id="KW-0472">Membrane</keyword>
<dbReference type="GO" id="GO:0034220">
    <property type="term" value="P:monoatomic ion transmembrane transport"/>
    <property type="evidence" value="ECO:0007669"/>
    <property type="project" value="UniProtKB-KW"/>
</dbReference>
<keyword evidence="8" id="KW-0407">Ion channel</keyword>
<comment type="subcellular location">
    <subcellularLocation>
        <location evidence="1">Cell membrane</location>
        <topology evidence="1">Multi-pass membrane protein</topology>
    </subcellularLocation>
</comment>
<dbReference type="OMA" id="YSESWCY"/>
<dbReference type="HOGENOM" id="CLU_1950831_0_0_1"/>
<keyword evidence="6" id="KW-0406">Ion transport</keyword>
<keyword evidence="12" id="KW-1185">Reference proteome</keyword>
<dbReference type="Proteomes" id="UP000014760">
    <property type="component" value="Unassembled WGS sequence"/>
</dbReference>
<evidence type="ECO:0000256" key="2">
    <source>
        <dbReference type="ARBA" id="ARBA00022448"/>
    </source>
</evidence>
<dbReference type="EMBL" id="AMQN01010705">
    <property type="status" value="NOT_ANNOTATED_CDS"/>
    <property type="molecule type" value="Genomic_DNA"/>
</dbReference>